<evidence type="ECO:0000313" key="5">
    <source>
        <dbReference type="Proteomes" id="UP000048600"/>
    </source>
</evidence>
<feature type="region of interest" description="Disordered" evidence="1">
    <location>
        <begin position="36"/>
        <end position="56"/>
    </location>
</feature>
<feature type="compositionally biased region" description="Low complexity" evidence="1">
    <location>
        <begin position="37"/>
        <end position="47"/>
    </location>
</feature>
<reference evidence="4 5" key="1">
    <citation type="submission" date="2015-03" db="EMBL/GenBank/DDBJ databases">
        <authorList>
            <consortium name="Pathogen Informatics"/>
        </authorList>
    </citation>
    <scope>NUCLEOTIDE SEQUENCE [LARGE SCALE GENOMIC DNA]</scope>
    <source>
        <strain evidence="2 4">G09801536</strain>
        <strain evidence="3 5">P00601463</strain>
    </source>
</reference>
<evidence type="ECO:0000256" key="1">
    <source>
        <dbReference type="SAM" id="MobiDB-lite"/>
    </source>
</evidence>
<dbReference type="EMBL" id="CSAD01000777">
    <property type="protein sequence ID" value="COW40566.1"/>
    <property type="molecule type" value="Genomic_DNA"/>
</dbReference>
<name>A0A655J3N2_MYCTX</name>
<dbReference type="Proteomes" id="UP000048600">
    <property type="component" value="Unassembled WGS sequence"/>
</dbReference>
<organism evidence="2 4">
    <name type="scientific">Mycobacterium tuberculosis</name>
    <dbReference type="NCBI Taxonomy" id="1773"/>
    <lineage>
        <taxon>Bacteria</taxon>
        <taxon>Bacillati</taxon>
        <taxon>Actinomycetota</taxon>
        <taxon>Actinomycetes</taxon>
        <taxon>Mycobacteriales</taxon>
        <taxon>Mycobacteriaceae</taxon>
        <taxon>Mycobacterium</taxon>
        <taxon>Mycobacterium tuberculosis complex</taxon>
    </lineage>
</organism>
<evidence type="ECO:0000313" key="4">
    <source>
        <dbReference type="Proteomes" id="UP000045842"/>
    </source>
</evidence>
<dbReference type="EMBL" id="CHKL01000293">
    <property type="protein sequence ID" value="COW44334.1"/>
    <property type="molecule type" value="Genomic_DNA"/>
</dbReference>
<evidence type="ECO:0000313" key="2">
    <source>
        <dbReference type="EMBL" id="COW40566.1"/>
    </source>
</evidence>
<protein>
    <submittedName>
        <fullName evidence="2">Uncharacterized protein</fullName>
    </submittedName>
</protein>
<sequence>MAESVAPTSRMVTDPSDAVTAVTISPTIMKGAAIALPTTPTTSTVSRRMPRTRQKP</sequence>
<evidence type="ECO:0000313" key="3">
    <source>
        <dbReference type="EMBL" id="COW44334.1"/>
    </source>
</evidence>
<proteinExistence type="predicted"/>
<dbReference type="Proteomes" id="UP000045842">
    <property type="component" value="Unassembled WGS sequence"/>
</dbReference>
<gene>
    <name evidence="2" type="ORF">ERS007679_03805</name>
    <name evidence="3" type="ORF">ERS007741_02507</name>
</gene>
<dbReference type="AlphaFoldDB" id="A0A655J3N2"/>
<accession>A0A655J3N2</accession>